<keyword evidence="1" id="KW-0812">Transmembrane</keyword>
<organism evidence="2 3">
    <name type="scientific">Tunturiibacter lichenicola</name>
    <dbReference type="NCBI Taxonomy" id="2051959"/>
    <lineage>
        <taxon>Bacteria</taxon>
        <taxon>Pseudomonadati</taxon>
        <taxon>Acidobacteriota</taxon>
        <taxon>Terriglobia</taxon>
        <taxon>Terriglobales</taxon>
        <taxon>Acidobacteriaceae</taxon>
        <taxon>Tunturiibacter</taxon>
    </lineage>
</organism>
<dbReference type="AlphaFoldDB" id="A0A7W8N356"/>
<keyword evidence="1" id="KW-0472">Membrane</keyword>
<keyword evidence="1" id="KW-1133">Transmembrane helix</keyword>
<gene>
    <name evidence="2" type="ORF">HDF10_001063</name>
</gene>
<feature type="transmembrane region" description="Helical" evidence="1">
    <location>
        <begin position="78"/>
        <end position="97"/>
    </location>
</feature>
<accession>A0A7W8N356</accession>
<protein>
    <submittedName>
        <fullName evidence="2">Membrane protein</fullName>
    </submittedName>
</protein>
<feature type="transmembrane region" description="Helical" evidence="1">
    <location>
        <begin position="180"/>
        <end position="202"/>
    </location>
</feature>
<feature type="transmembrane region" description="Helical" evidence="1">
    <location>
        <begin position="109"/>
        <end position="128"/>
    </location>
</feature>
<name>A0A7W8N356_9BACT</name>
<sequence>MSFRKGAERMDGLLKVGRLFFAAALVFFGVQYFIYVGELRGPIPGPPWIPGSHSMALLAGAALIAVAVCIVTEKLARLATGLLGLALFLYVLCLQLPRLIAQPHSPDPWTSGFELLALMGGAFVLARIETPDGLSFEPTDRVLSHLATFGRVAFAIALVVFAVQHFLYAKFVATIVPAWIPARLFWAYFVGVAFIAAALAIVTRQMARTASVLLGTMFFIWVVILHVPRVAANPRSGDEVTSLLVALAMSGVSFILAESFAADPVA</sequence>
<reference evidence="2 3" key="1">
    <citation type="submission" date="2020-08" db="EMBL/GenBank/DDBJ databases">
        <title>Genomic Encyclopedia of Type Strains, Phase IV (KMG-V): Genome sequencing to study the core and pangenomes of soil and plant-associated prokaryotes.</title>
        <authorList>
            <person name="Whitman W."/>
        </authorList>
    </citation>
    <scope>NUCLEOTIDE SEQUENCE [LARGE SCALE GENOMIC DNA]</scope>
    <source>
        <strain evidence="2 3">M8US30</strain>
    </source>
</reference>
<proteinExistence type="predicted"/>
<evidence type="ECO:0000313" key="2">
    <source>
        <dbReference type="EMBL" id="MBB5343113.1"/>
    </source>
</evidence>
<feature type="transmembrane region" description="Helical" evidence="1">
    <location>
        <begin position="12"/>
        <end position="34"/>
    </location>
</feature>
<feature type="transmembrane region" description="Helical" evidence="1">
    <location>
        <begin position="240"/>
        <end position="261"/>
    </location>
</feature>
<comment type="caution">
    <text evidence="2">The sequence shown here is derived from an EMBL/GenBank/DDBJ whole genome shotgun (WGS) entry which is preliminary data.</text>
</comment>
<feature type="transmembrane region" description="Helical" evidence="1">
    <location>
        <begin position="54"/>
        <end position="71"/>
    </location>
</feature>
<dbReference type="EMBL" id="JACHDZ010000001">
    <property type="protein sequence ID" value="MBB5343113.1"/>
    <property type="molecule type" value="Genomic_DNA"/>
</dbReference>
<evidence type="ECO:0000256" key="1">
    <source>
        <dbReference type="SAM" id="Phobius"/>
    </source>
</evidence>
<feature type="transmembrane region" description="Helical" evidence="1">
    <location>
        <begin position="209"/>
        <end position="228"/>
    </location>
</feature>
<feature type="transmembrane region" description="Helical" evidence="1">
    <location>
        <begin position="149"/>
        <end position="168"/>
    </location>
</feature>
<dbReference type="Proteomes" id="UP000569092">
    <property type="component" value="Unassembled WGS sequence"/>
</dbReference>
<evidence type="ECO:0000313" key="3">
    <source>
        <dbReference type="Proteomes" id="UP000569092"/>
    </source>
</evidence>